<dbReference type="AlphaFoldDB" id="A0A3M9MM36"/>
<evidence type="ECO:0000256" key="1">
    <source>
        <dbReference type="ARBA" id="ARBA00006484"/>
    </source>
</evidence>
<name>A0A3M9MM36_9BACT</name>
<organism evidence="6 7">
    <name type="scientific">Rufibacter latericius</name>
    <dbReference type="NCBI Taxonomy" id="2487040"/>
    <lineage>
        <taxon>Bacteria</taxon>
        <taxon>Pseudomonadati</taxon>
        <taxon>Bacteroidota</taxon>
        <taxon>Cytophagia</taxon>
        <taxon>Cytophagales</taxon>
        <taxon>Hymenobacteraceae</taxon>
        <taxon>Rufibacter</taxon>
    </lineage>
</organism>
<keyword evidence="2" id="KW-0560">Oxidoreductase</keyword>
<keyword evidence="7" id="KW-1185">Reference proteome</keyword>
<comment type="caution">
    <text evidence="6">The sequence shown here is derived from an EMBL/GenBank/DDBJ whole genome shotgun (WGS) entry which is preliminary data.</text>
</comment>
<dbReference type="Gene3D" id="3.40.50.720">
    <property type="entry name" value="NAD(P)-binding Rossmann-like Domain"/>
    <property type="match status" value="1"/>
</dbReference>
<protein>
    <submittedName>
        <fullName evidence="6">SDR family NAD(P)-dependent oxidoreductase</fullName>
    </submittedName>
</protein>
<dbReference type="Proteomes" id="UP000272117">
    <property type="component" value="Unassembled WGS sequence"/>
</dbReference>
<dbReference type="PROSITE" id="PS00061">
    <property type="entry name" value="ADH_SHORT"/>
    <property type="match status" value="1"/>
</dbReference>
<reference evidence="6 7" key="1">
    <citation type="submission" date="2018-11" db="EMBL/GenBank/DDBJ databases">
        <title>Rufibacter latericius sp. nov., isolated from water in Baiyang Lake.</title>
        <authorList>
            <person name="Yang Y."/>
        </authorList>
    </citation>
    <scope>NUCLEOTIDE SEQUENCE [LARGE SCALE GENOMIC DNA]</scope>
    <source>
        <strain evidence="6 7">R-22-1c-1</strain>
    </source>
</reference>
<feature type="region of interest" description="Disordered" evidence="4">
    <location>
        <begin position="331"/>
        <end position="376"/>
    </location>
</feature>
<dbReference type="OrthoDB" id="9775296at2"/>
<dbReference type="PANTHER" id="PTHR44196">
    <property type="entry name" value="DEHYDROGENASE/REDUCTASE SDR FAMILY MEMBER 7B"/>
    <property type="match status" value="1"/>
</dbReference>
<feature type="compositionally biased region" description="Basic and acidic residues" evidence="4">
    <location>
        <begin position="354"/>
        <end position="369"/>
    </location>
</feature>
<evidence type="ECO:0000256" key="3">
    <source>
        <dbReference type="RuleBase" id="RU000363"/>
    </source>
</evidence>
<dbReference type="InterPro" id="IPR036291">
    <property type="entry name" value="NAD(P)-bd_dom_sf"/>
</dbReference>
<dbReference type="InterPro" id="IPR002347">
    <property type="entry name" value="SDR_fam"/>
</dbReference>
<dbReference type="SUPFAM" id="SSF51735">
    <property type="entry name" value="NAD(P)-binding Rossmann-fold domains"/>
    <property type="match status" value="1"/>
</dbReference>
<gene>
    <name evidence="6" type="ORF">EFB08_11645</name>
</gene>
<evidence type="ECO:0000259" key="5">
    <source>
        <dbReference type="SMART" id="SM00822"/>
    </source>
</evidence>
<evidence type="ECO:0000256" key="4">
    <source>
        <dbReference type="SAM" id="MobiDB-lite"/>
    </source>
</evidence>
<proteinExistence type="inferred from homology"/>
<evidence type="ECO:0000256" key="2">
    <source>
        <dbReference type="ARBA" id="ARBA00023002"/>
    </source>
</evidence>
<dbReference type="PANTHER" id="PTHR44196:SF1">
    <property type="entry name" value="DEHYDROGENASE_REDUCTASE SDR FAMILY MEMBER 7B"/>
    <property type="match status" value="1"/>
</dbReference>
<dbReference type="SMART" id="SM00822">
    <property type="entry name" value="PKS_KR"/>
    <property type="match status" value="1"/>
</dbReference>
<sequence length="376" mass="41209">MNLLPGNTPAFPLFPFSRKTTEVPEHPKQNPKKILFRILKRGHLLLLLVLGVFLSSCATSELGSSGQKKIAGKTVVIVGASSGFGRGVAEKLGAYKANVVLAARRGELLEEIATQIRAAGGTALVVPMDISKPEDVQRLTATTLQQYGKIDVWINMAGVGGIGKFWDIPLEDQARIVDVNLKGVIYGSYAAIRQFRAQGYGTLINMGSVESVNPLAYHASYAATKGGIKNFGQALSQELRLNGHKNIRVVTVEPWAVDTPFWGHAANYSGKTPRMAMMDPPSKVVNSTIRATLRGRNERPVGWKAKAAWMSHRYFPRLTERISANVIHKSQMKNGLPNPPTPGSVHEPMSSGRGVDDGVRPRMREENRQRKQQKKQ</sequence>
<dbReference type="PRINTS" id="PR00080">
    <property type="entry name" value="SDRFAMILY"/>
</dbReference>
<evidence type="ECO:0000313" key="6">
    <source>
        <dbReference type="EMBL" id="RNI26541.1"/>
    </source>
</evidence>
<feature type="domain" description="Ketoreductase" evidence="5">
    <location>
        <begin position="73"/>
        <end position="265"/>
    </location>
</feature>
<dbReference type="InterPro" id="IPR020904">
    <property type="entry name" value="Sc_DH/Rdtase_CS"/>
</dbReference>
<dbReference type="EMBL" id="RJJD01000007">
    <property type="protein sequence ID" value="RNI26541.1"/>
    <property type="molecule type" value="Genomic_DNA"/>
</dbReference>
<evidence type="ECO:0000313" key="7">
    <source>
        <dbReference type="Proteomes" id="UP000272117"/>
    </source>
</evidence>
<dbReference type="PRINTS" id="PR00081">
    <property type="entry name" value="GDHRDH"/>
</dbReference>
<dbReference type="GO" id="GO:0016020">
    <property type="term" value="C:membrane"/>
    <property type="evidence" value="ECO:0007669"/>
    <property type="project" value="TreeGrafter"/>
</dbReference>
<dbReference type="Pfam" id="PF00106">
    <property type="entry name" value="adh_short"/>
    <property type="match status" value="1"/>
</dbReference>
<comment type="similarity">
    <text evidence="1 3">Belongs to the short-chain dehydrogenases/reductases (SDR) family.</text>
</comment>
<accession>A0A3M9MM36</accession>
<dbReference type="GO" id="GO:0016491">
    <property type="term" value="F:oxidoreductase activity"/>
    <property type="evidence" value="ECO:0007669"/>
    <property type="project" value="UniProtKB-KW"/>
</dbReference>
<dbReference type="InterPro" id="IPR057326">
    <property type="entry name" value="KR_dom"/>
</dbReference>